<evidence type="ECO:0000256" key="1">
    <source>
        <dbReference type="SAM" id="SignalP"/>
    </source>
</evidence>
<sequence length="433" mass="49196">MKKVFLSLLLAGSFFWAGAQYNNVTLYYSTGKMEEAKKEVDKLATEEKTKDKPETYIWKLNVYGELYADSSLSPKYPEAGTEAFTALNKYTEKEPDLKKLKEEGMRAVSLLYGNAFNRGREAFTAKDWGKAYDNFAFCQQVSEFVGKNNLSTSGKYTIDTTVVLYTAYSAQNAGKTEEAVKRYKALADWKVNDKDFVDIYKFILDYDSKQKDEASFKKYLALAKELYPADQAVWSQFEMNYMTSNTGLDEIISKYKTEDAGGKLTEDGYITYAESFAMPDKAQADKLDSTQQSQLKLTAADAFAKAYNLNNKNGLYAFNAGVLYYNIFTTLDDRYFANTGESAALKAKRAEILKEQQDVAGKSIDWLEKSYNTLKAKEPREKNESNSLNRAVTMLANLYMWKRDKTKGTNDTKAYDAFDAKFQLFDGEVGKYK</sequence>
<feature type="chain" id="PRO_5037050402" description="Tetratricopeptide repeat protein" evidence="1">
    <location>
        <begin position="20"/>
        <end position="433"/>
    </location>
</feature>
<proteinExistence type="predicted"/>
<reference evidence="2" key="1">
    <citation type="submission" date="2020-11" db="EMBL/GenBank/DDBJ databases">
        <title>Bacterial whole genome sequence for Panacibacter sp. DH6.</title>
        <authorList>
            <person name="Le V."/>
            <person name="Ko S."/>
            <person name="Ahn C.-Y."/>
            <person name="Oh H.-M."/>
        </authorList>
    </citation>
    <scope>NUCLEOTIDE SEQUENCE</scope>
    <source>
        <strain evidence="2">DH6</strain>
    </source>
</reference>
<keyword evidence="1" id="KW-0732">Signal</keyword>
<evidence type="ECO:0000313" key="2">
    <source>
        <dbReference type="EMBL" id="MBG9377586.1"/>
    </source>
</evidence>
<comment type="caution">
    <text evidence="2">The sequence shown here is derived from an EMBL/GenBank/DDBJ whole genome shotgun (WGS) entry which is preliminary data.</text>
</comment>
<dbReference type="Proteomes" id="UP000628448">
    <property type="component" value="Unassembled WGS sequence"/>
</dbReference>
<organism evidence="2 3">
    <name type="scientific">Panacibacter microcysteis</name>
    <dbReference type="NCBI Taxonomy" id="2793269"/>
    <lineage>
        <taxon>Bacteria</taxon>
        <taxon>Pseudomonadati</taxon>
        <taxon>Bacteroidota</taxon>
        <taxon>Chitinophagia</taxon>
        <taxon>Chitinophagales</taxon>
        <taxon>Chitinophagaceae</taxon>
        <taxon>Panacibacter</taxon>
    </lineage>
</organism>
<gene>
    <name evidence="2" type="ORF">I5907_15180</name>
</gene>
<name>A0A931E911_9BACT</name>
<protein>
    <recommendedName>
        <fullName evidence="4">Tetratricopeptide repeat protein</fullName>
    </recommendedName>
</protein>
<keyword evidence="3" id="KW-1185">Reference proteome</keyword>
<accession>A0A931E911</accession>
<dbReference type="RefSeq" id="WP_196991661.1">
    <property type="nucleotide sequence ID" value="NZ_JADWYR010000002.1"/>
</dbReference>
<evidence type="ECO:0008006" key="4">
    <source>
        <dbReference type="Google" id="ProtNLM"/>
    </source>
</evidence>
<feature type="signal peptide" evidence="1">
    <location>
        <begin position="1"/>
        <end position="19"/>
    </location>
</feature>
<dbReference type="AlphaFoldDB" id="A0A931E911"/>
<evidence type="ECO:0000313" key="3">
    <source>
        <dbReference type="Proteomes" id="UP000628448"/>
    </source>
</evidence>
<dbReference type="EMBL" id="JADWYR010000002">
    <property type="protein sequence ID" value="MBG9377586.1"/>
    <property type="molecule type" value="Genomic_DNA"/>
</dbReference>